<proteinExistence type="predicted"/>
<accession>A0ABM5YQM1</accession>
<protein>
    <submittedName>
        <fullName evidence="2">Uncharacterized protein</fullName>
    </submittedName>
</protein>
<dbReference type="EMBL" id="CP014206">
    <property type="protein sequence ID" value="AMK09718.1"/>
    <property type="molecule type" value="Genomic_DNA"/>
</dbReference>
<reference evidence="2 3" key="1">
    <citation type="journal article" date="2016" name="Front. Microbiol.">
        <title>Genome Sequence of the Piezophilic, Mesophilic Sulfate-Reducing Bacterium Desulfovibrio indicus J2T.</title>
        <authorList>
            <person name="Cao J."/>
            <person name="Maignien L."/>
            <person name="Shao Z."/>
            <person name="Alain K."/>
            <person name="Jebbar M."/>
        </authorList>
    </citation>
    <scope>NUCLEOTIDE SEQUENCE [LARGE SCALE GENOMIC DNA]</scope>
    <source>
        <strain evidence="2 3">J2</strain>
    </source>
</reference>
<dbReference type="Proteomes" id="UP000055611">
    <property type="component" value="Chromosome"/>
</dbReference>
<organism evidence="2 3">
    <name type="scientific">Pseudodesulfovibrio indicus</name>
    <dbReference type="NCBI Taxonomy" id="1716143"/>
    <lineage>
        <taxon>Bacteria</taxon>
        <taxon>Pseudomonadati</taxon>
        <taxon>Thermodesulfobacteriota</taxon>
        <taxon>Desulfovibrionia</taxon>
        <taxon>Desulfovibrionales</taxon>
        <taxon>Desulfovibrionaceae</taxon>
    </lineage>
</organism>
<feature type="signal peptide" evidence="1">
    <location>
        <begin position="1"/>
        <end position="20"/>
    </location>
</feature>
<evidence type="ECO:0000256" key="1">
    <source>
        <dbReference type="SAM" id="SignalP"/>
    </source>
</evidence>
<feature type="chain" id="PRO_5045389820" evidence="1">
    <location>
        <begin position="21"/>
        <end position="151"/>
    </location>
</feature>
<evidence type="ECO:0000313" key="2">
    <source>
        <dbReference type="EMBL" id="AMK09718.1"/>
    </source>
</evidence>
<keyword evidence="3" id="KW-1185">Reference proteome</keyword>
<keyword evidence="1" id="KW-0732">Signal</keyword>
<gene>
    <name evidence="2" type="ORF">AWY79_00655</name>
</gene>
<name>A0ABM5YQM1_9BACT</name>
<evidence type="ECO:0000313" key="3">
    <source>
        <dbReference type="Proteomes" id="UP000055611"/>
    </source>
</evidence>
<sequence length="151" mass="15940">MLKACVVLCLALNLSAAAQADGSFQVGCGDVAAMMVALGPDLDKEPVASSQRGYVVVCRIGLTPEGGDRFEAFRMAARDEARAGGGDRFFVIRGGGTFITSWDSTVALNPPGFHVVGRDWPEVRAKLMAICPDKVPQDVPQEVLNHGPGQP</sequence>